<dbReference type="SUPFAM" id="SSF52129">
    <property type="entry name" value="Caspase-like"/>
    <property type="match status" value="1"/>
</dbReference>
<dbReference type="PROSITE" id="PS00678">
    <property type="entry name" value="WD_REPEATS_1"/>
    <property type="match status" value="4"/>
</dbReference>
<evidence type="ECO:0000256" key="3">
    <source>
        <dbReference type="PROSITE-ProRule" id="PRU00221"/>
    </source>
</evidence>
<dbReference type="GO" id="GO:0006508">
    <property type="term" value="P:proteolysis"/>
    <property type="evidence" value="ECO:0007669"/>
    <property type="project" value="InterPro"/>
</dbReference>
<dbReference type="InterPro" id="IPR019775">
    <property type="entry name" value="WD40_repeat_CS"/>
</dbReference>
<dbReference type="PANTHER" id="PTHR44019">
    <property type="entry name" value="WD REPEAT-CONTAINING PROTEIN 55"/>
    <property type="match status" value="1"/>
</dbReference>
<dbReference type="Gene3D" id="3.40.50.1460">
    <property type="match status" value="1"/>
</dbReference>
<feature type="repeat" description="WD" evidence="3">
    <location>
        <begin position="284"/>
        <end position="325"/>
    </location>
</feature>
<dbReference type="InterPro" id="IPR001680">
    <property type="entry name" value="WD40_rpt"/>
</dbReference>
<evidence type="ECO:0000256" key="4">
    <source>
        <dbReference type="SAM" id="SignalP"/>
    </source>
</evidence>
<evidence type="ECO:0000256" key="2">
    <source>
        <dbReference type="ARBA" id="ARBA00022737"/>
    </source>
</evidence>
<feature type="signal peptide" evidence="4">
    <location>
        <begin position="1"/>
        <end position="22"/>
    </location>
</feature>
<proteinExistence type="predicted"/>
<dbReference type="SUPFAM" id="SSF50998">
    <property type="entry name" value="Quinoprotein alcohol dehydrogenase-like"/>
    <property type="match status" value="3"/>
</dbReference>
<keyword evidence="4" id="KW-0732">Signal</keyword>
<dbReference type="InterPro" id="IPR029030">
    <property type="entry name" value="Caspase-like_dom_sf"/>
</dbReference>
<dbReference type="PRINTS" id="PR00320">
    <property type="entry name" value="GPROTEINBRPT"/>
</dbReference>
<feature type="repeat" description="WD" evidence="3">
    <location>
        <begin position="116"/>
        <end position="157"/>
    </location>
</feature>
<sequence length="1291" mass="144811">MCTKKTVVVILIISFFCFQAWAQDPKLVLPIGHTSAVLKSKISPDGKKATTISEDKIVIWDIETGMCITELKSRSKHVESVVYNKPGNRILGRSEVAGGSNFITLWNAQTGEVIKELTHTAPIEYAEFSPNGNLIVTASMDKTACTWDAATGDLIKKFTGHQSILFSARFSSDGRKIVTAGADKAIVWDAETGAVLSELADHSEMINDAEFSNDNSKVVTASNDKTAKIWDGNSGKLLHTFTMPDQIRKGIFAPFGQRLITRSNEYDCQLKLWDVQTGKLINDLTKQNETARVVIFSNNAKMIVTGSENGTVKIWKSESGELIRALKGHYGAISDAIFNFDDTKLITTDWYGMANIWDAQTGTLIFSVQGSRNGFTDIEYSPDHKKIVLSSSDNTAQIWDIEKKALVATLKGFTIPVRKIEVVTVANKIVTKTANILETRIWDPLRGVLVAKELYNQNNIKALHYSTSFNSAFKQKSDHSIEIWDIKSGILRSVLDKKLSSYIIRWAFSADEQKLVTSDIDNTIRLWNINNGTLIKEFKSVNKETINDLLMTADNKYIISVDNDNMAMIRETESGRLILAKKLHEKPINNIKLVENNNWMISTSSDHSAKILEIGSGRIIMNITGHKGTIRDFMISPDNKKLLTGSYNDNVVKLWDIERAKLIANLIVSKNELWSLSVTPDWKYIVTTAMFDDDIKIWSAENGQLLRVLSGHERRTLQVKFSSDSRILISRGGDRSVRLWEINTGNLIHSMSAEENTTDFDYSPDLKQVAIADIKGNVTIWDTESGIQIKSIRAHENSYIPCVKFGSNKNSILTTASDNTIKVWNSVNGKLINTFFQVGETGFFNQIQGGYYQCSPDAAKLLHYVTKELKVITFEQLDVKYNRPDKVLEAIGSTDTALIRSYRKAYEKRIKKLSIDTTAFRSGYSVPEADFTNRDGIEFEQMSGKLSLQIRGRDSTYKLDRFNIWVNETPIFGQRGISIRKRNANSLDTTITIKLSQGENRIETSITNVNGTESYRMPLFVNYSPAVKEKETTRFIGIGIDQFADSKYNLRYSAKDIRDLSVKLKEKYGEAITIDTLFNNNVTVSNVKALKQKLQQTTVNDKVIIAYSGHGMLSKDYDYYLSTYNVNFENPEQNGLPYDELENLLDGIPARKKLMLIDACHSGEVDKDDLVRLNGTSDTLIKGMKPIAYKKEGQLGLKNSFELMQSLFVNVGKSTGATIISAAAGTQFALERNDLKNGVFTYSILEAMKTHPSMKIGELKTIVGKRVEELTKGLQKPTSRNETIAVDWNVW</sequence>
<feature type="repeat" description="WD" evidence="3">
    <location>
        <begin position="507"/>
        <end position="537"/>
    </location>
</feature>
<reference evidence="7 8" key="1">
    <citation type="submission" date="2018-01" db="EMBL/GenBank/DDBJ databases">
        <authorList>
            <person name="Gaut B.S."/>
            <person name="Morton B.R."/>
            <person name="Clegg M.T."/>
            <person name="Duvall M.R."/>
        </authorList>
    </citation>
    <scope>NUCLEOTIDE SEQUENCE [LARGE SCALE GENOMIC DNA]</scope>
    <source>
        <strain evidence="7 8">HR-AV</strain>
    </source>
</reference>
<feature type="repeat" description="WD" evidence="3">
    <location>
        <begin position="709"/>
        <end position="750"/>
    </location>
</feature>
<feature type="repeat" description="WD" evidence="3">
    <location>
        <begin position="199"/>
        <end position="240"/>
    </location>
</feature>
<evidence type="ECO:0000313" key="7">
    <source>
        <dbReference type="EMBL" id="POY36633.1"/>
    </source>
</evidence>
<evidence type="ECO:0000256" key="1">
    <source>
        <dbReference type="ARBA" id="ARBA00022574"/>
    </source>
</evidence>
<evidence type="ECO:0000313" key="8">
    <source>
        <dbReference type="Proteomes" id="UP000236893"/>
    </source>
</evidence>
<evidence type="ECO:0000259" key="5">
    <source>
        <dbReference type="Pfam" id="PF00656"/>
    </source>
</evidence>
<dbReference type="Pfam" id="PF23586">
    <property type="entry name" value="Beta-prop_NWD2_C"/>
    <property type="match status" value="1"/>
</dbReference>
<feature type="repeat" description="WD" evidence="3">
    <location>
        <begin position="368"/>
        <end position="409"/>
    </location>
</feature>
<dbReference type="RefSeq" id="WP_103788936.1">
    <property type="nucleotide sequence ID" value="NZ_PQVF01000006.1"/>
</dbReference>
<name>A0A2S5A3E2_9SPHI</name>
<gene>
    <name evidence="7" type="ORF">C3K47_09675</name>
</gene>
<feature type="domain" description="Peptidase C14 caspase" evidence="5">
    <location>
        <begin position="1038"/>
        <end position="1282"/>
    </location>
</feature>
<dbReference type="InterPro" id="IPR020472">
    <property type="entry name" value="WD40_PAC1"/>
</dbReference>
<feature type="chain" id="PRO_5015497988" evidence="4">
    <location>
        <begin position="23"/>
        <end position="1291"/>
    </location>
</feature>
<feature type="domain" description="NWD2 C-terminal beta-propeller" evidence="6">
    <location>
        <begin position="119"/>
        <end position="244"/>
    </location>
</feature>
<dbReference type="EMBL" id="PQVF01000006">
    <property type="protein sequence ID" value="POY36633.1"/>
    <property type="molecule type" value="Genomic_DNA"/>
</dbReference>
<organism evidence="7 8">
    <name type="scientific">Solitalea longa</name>
    <dbReference type="NCBI Taxonomy" id="2079460"/>
    <lineage>
        <taxon>Bacteria</taxon>
        <taxon>Pseudomonadati</taxon>
        <taxon>Bacteroidota</taxon>
        <taxon>Sphingobacteriia</taxon>
        <taxon>Sphingobacteriales</taxon>
        <taxon>Sphingobacteriaceae</taxon>
        <taxon>Solitalea</taxon>
    </lineage>
</organism>
<dbReference type="Proteomes" id="UP000236893">
    <property type="component" value="Unassembled WGS sequence"/>
</dbReference>
<dbReference type="Gene3D" id="2.130.10.10">
    <property type="entry name" value="YVTN repeat-like/Quinoprotein amine dehydrogenase"/>
    <property type="match status" value="6"/>
</dbReference>
<dbReference type="SMART" id="SM00320">
    <property type="entry name" value="WD40"/>
    <property type="match status" value="17"/>
</dbReference>
<keyword evidence="8" id="KW-1185">Reference proteome</keyword>
<feature type="repeat" description="WD" evidence="3">
    <location>
        <begin position="623"/>
        <end position="665"/>
    </location>
</feature>
<dbReference type="GO" id="GO:0004197">
    <property type="term" value="F:cysteine-type endopeptidase activity"/>
    <property type="evidence" value="ECO:0007669"/>
    <property type="project" value="InterPro"/>
</dbReference>
<keyword evidence="2" id="KW-0677">Repeat</keyword>
<dbReference type="InterPro" id="IPR011600">
    <property type="entry name" value="Pept_C14_caspase"/>
</dbReference>
<dbReference type="InterPro" id="IPR036322">
    <property type="entry name" value="WD40_repeat_dom_sf"/>
</dbReference>
<dbReference type="OrthoDB" id="779998at2"/>
<dbReference type="InterPro" id="IPR015943">
    <property type="entry name" value="WD40/YVTN_repeat-like_dom_sf"/>
</dbReference>
<dbReference type="InterPro" id="IPR011047">
    <property type="entry name" value="Quinoprotein_ADH-like_sf"/>
</dbReference>
<dbReference type="PROSITE" id="PS50294">
    <property type="entry name" value="WD_REPEATS_REGION"/>
    <property type="match status" value="6"/>
</dbReference>
<dbReference type="Pfam" id="PF00656">
    <property type="entry name" value="Peptidase_C14"/>
    <property type="match status" value="1"/>
</dbReference>
<dbReference type="PANTHER" id="PTHR44019:SF8">
    <property type="entry name" value="POC1 CENTRIOLAR PROTEIN HOMOLOG"/>
    <property type="match status" value="1"/>
</dbReference>
<accession>A0A2S5A3E2</accession>
<comment type="caution">
    <text evidence="7">The sequence shown here is derived from an EMBL/GenBank/DDBJ whole genome shotgun (WGS) entry which is preliminary data.</text>
</comment>
<dbReference type="Pfam" id="PF00400">
    <property type="entry name" value="WD40"/>
    <property type="match status" value="7"/>
</dbReference>
<feature type="repeat" description="WD" evidence="3">
    <location>
        <begin position="793"/>
        <end position="834"/>
    </location>
</feature>
<dbReference type="InterPro" id="IPR050505">
    <property type="entry name" value="WDR55/POC1"/>
</dbReference>
<dbReference type="InterPro" id="IPR056534">
    <property type="entry name" value="Beta-prop_NWD2_C"/>
</dbReference>
<dbReference type="SUPFAM" id="SSF50978">
    <property type="entry name" value="WD40 repeat-like"/>
    <property type="match status" value="1"/>
</dbReference>
<keyword evidence="1 3" id="KW-0853">WD repeat</keyword>
<evidence type="ECO:0000259" key="6">
    <source>
        <dbReference type="Pfam" id="PF23586"/>
    </source>
</evidence>
<dbReference type="PROSITE" id="PS50082">
    <property type="entry name" value="WD_REPEATS_2"/>
    <property type="match status" value="9"/>
</dbReference>
<protein>
    <submittedName>
        <fullName evidence="7">Uncharacterized protein</fullName>
    </submittedName>
</protein>
<feature type="repeat" description="WD" evidence="3">
    <location>
        <begin position="326"/>
        <end position="367"/>
    </location>
</feature>
<dbReference type="CDD" id="cd00200">
    <property type="entry name" value="WD40"/>
    <property type="match status" value="2"/>
</dbReference>